<evidence type="ECO:0000313" key="1">
    <source>
        <dbReference type="EnsemblPlants" id="AUR62006901-RA:cds"/>
    </source>
</evidence>
<reference evidence="1" key="2">
    <citation type="submission" date="2021-03" db="UniProtKB">
        <authorList>
            <consortium name="EnsemblPlants"/>
        </authorList>
    </citation>
    <scope>IDENTIFICATION</scope>
</reference>
<dbReference type="EnsemblPlants" id="AUR62006901-RA">
    <property type="protein sequence ID" value="AUR62006901-RA:cds"/>
    <property type="gene ID" value="AUR62006901"/>
</dbReference>
<dbReference type="AlphaFoldDB" id="A0A803L4W2"/>
<sequence length="87" mass="10116">MPKKYQHQPGTSEIQVREKLEQCCLRDASVVLMFLKQNCSDFFEMQDVSLICLLGGPWTHRGMLRCWPHPWSPDCICRIAVKCRGFS</sequence>
<dbReference type="Gramene" id="AUR62006901-RA">
    <property type="protein sequence ID" value="AUR62006901-RA:cds"/>
    <property type="gene ID" value="AUR62006901"/>
</dbReference>
<organism evidence="1 2">
    <name type="scientific">Chenopodium quinoa</name>
    <name type="common">Quinoa</name>
    <dbReference type="NCBI Taxonomy" id="63459"/>
    <lineage>
        <taxon>Eukaryota</taxon>
        <taxon>Viridiplantae</taxon>
        <taxon>Streptophyta</taxon>
        <taxon>Embryophyta</taxon>
        <taxon>Tracheophyta</taxon>
        <taxon>Spermatophyta</taxon>
        <taxon>Magnoliopsida</taxon>
        <taxon>eudicotyledons</taxon>
        <taxon>Gunneridae</taxon>
        <taxon>Pentapetalae</taxon>
        <taxon>Caryophyllales</taxon>
        <taxon>Chenopodiaceae</taxon>
        <taxon>Chenopodioideae</taxon>
        <taxon>Atripliceae</taxon>
        <taxon>Chenopodium</taxon>
    </lineage>
</organism>
<protein>
    <submittedName>
        <fullName evidence="1">Uncharacterized protein</fullName>
    </submittedName>
</protein>
<name>A0A803L4W2_CHEQI</name>
<reference evidence="1" key="1">
    <citation type="journal article" date="2017" name="Nature">
        <title>The genome of Chenopodium quinoa.</title>
        <authorList>
            <person name="Jarvis D.E."/>
            <person name="Ho Y.S."/>
            <person name="Lightfoot D.J."/>
            <person name="Schmoeckel S.M."/>
            <person name="Li B."/>
            <person name="Borm T.J.A."/>
            <person name="Ohyanagi H."/>
            <person name="Mineta K."/>
            <person name="Michell C.T."/>
            <person name="Saber N."/>
            <person name="Kharbatia N.M."/>
            <person name="Rupper R.R."/>
            <person name="Sharp A.R."/>
            <person name="Dally N."/>
            <person name="Boughton B.A."/>
            <person name="Woo Y.H."/>
            <person name="Gao G."/>
            <person name="Schijlen E.G.W.M."/>
            <person name="Guo X."/>
            <person name="Momin A.A."/>
            <person name="Negrao S."/>
            <person name="Al-Babili S."/>
            <person name="Gehring C."/>
            <person name="Roessner U."/>
            <person name="Jung C."/>
            <person name="Murphy K."/>
            <person name="Arold S.T."/>
            <person name="Gojobori T."/>
            <person name="van der Linden C.G."/>
            <person name="van Loo E.N."/>
            <person name="Jellen E.N."/>
            <person name="Maughan P.J."/>
            <person name="Tester M."/>
        </authorList>
    </citation>
    <scope>NUCLEOTIDE SEQUENCE [LARGE SCALE GENOMIC DNA]</scope>
    <source>
        <strain evidence="1">cv. PI 614886</strain>
    </source>
</reference>
<evidence type="ECO:0000313" key="2">
    <source>
        <dbReference type="Proteomes" id="UP000596660"/>
    </source>
</evidence>
<accession>A0A803L4W2</accession>
<proteinExistence type="predicted"/>
<dbReference type="Proteomes" id="UP000596660">
    <property type="component" value="Unplaced"/>
</dbReference>
<keyword evidence="2" id="KW-1185">Reference proteome</keyword>